<gene>
    <name evidence="2" type="ORF">GCM10011425_19270</name>
</gene>
<name>A0A917JA05_9SPHI</name>
<dbReference type="EMBL" id="BMDO01000004">
    <property type="protein sequence ID" value="GGI50715.1"/>
    <property type="molecule type" value="Genomic_DNA"/>
</dbReference>
<comment type="caution">
    <text evidence="2">The sequence shown here is derived from an EMBL/GenBank/DDBJ whole genome shotgun (WGS) entry which is preliminary data.</text>
</comment>
<dbReference type="AlphaFoldDB" id="A0A917JA05"/>
<protein>
    <recommendedName>
        <fullName evidence="1">DUF4268 domain-containing protein</fullName>
    </recommendedName>
</protein>
<dbReference type="RefSeq" id="WP_188416112.1">
    <property type="nucleotide sequence ID" value="NZ_BMDO01000004.1"/>
</dbReference>
<organism evidence="2 3">
    <name type="scientific">Mucilaginibacter galii</name>
    <dbReference type="NCBI Taxonomy" id="2005073"/>
    <lineage>
        <taxon>Bacteria</taxon>
        <taxon>Pseudomonadati</taxon>
        <taxon>Bacteroidota</taxon>
        <taxon>Sphingobacteriia</taxon>
        <taxon>Sphingobacteriales</taxon>
        <taxon>Sphingobacteriaceae</taxon>
        <taxon>Mucilaginibacter</taxon>
    </lineage>
</organism>
<dbReference type="Pfam" id="PF14088">
    <property type="entry name" value="DUF4268"/>
    <property type="match status" value="1"/>
</dbReference>
<keyword evidence="3" id="KW-1185">Reference proteome</keyword>
<reference evidence="2" key="2">
    <citation type="submission" date="2020-09" db="EMBL/GenBank/DDBJ databases">
        <authorList>
            <person name="Sun Q."/>
            <person name="Sedlacek I."/>
        </authorList>
    </citation>
    <scope>NUCLEOTIDE SEQUENCE</scope>
    <source>
        <strain evidence="2">CCM 8711</strain>
    </source>
</reference>
<evidence type="ECO:0000259" key="1">
    <source>
        <dbReference type="Pfam" id="PF14088"/>
    </source>
</evidence>
<proteinExistence type="predicted"/>
<dbReference type="Proteomes" id="UP000662074">
    <property type="component" value="Unassembled WGS sequence"/>
</dbReference>
<dbReference type="InterPro" id="IPR025364">
    <property type="entry name" value="DUF4268"/>
</dbReference>
<feature type="domain" description="DUF4268" evidence="1">
    <location>
        <begin position="10"/>
        <end position="145"/>
    </location>
</feature>
<accession>A0A917JA05</accession>
<sequence>MYSKEQASQIKQSFWTTFGQYIAPQLSAEGMKINWVNYKTGIKHVNFRMQAESRIASIGIEITHPDAGIQELFFEQFKELKLVLTGALNEDWEWELHGHDEYGKTVSRIYHQLNNVSIFNRNDWPALISFFKPRIIALDEFWSDAKYSFDALK</sequence>
<evidence type="ECO:0000313" key="3">
    <source>
        <dbReference type="Proteomes" id="UP000662074"/>
    </source>
</evidence>
<reference evidence="2" key="1">
    <citation type="journal article" date="2014" name="Int. J. Syst. Evol. Microbiol.">
        <title>Complete genome sequence of Corynebacterium casei LMG S-19264T (=DSM 44701T), isolated from a smear-ripened cheese.</title>
        <authorList>
            <consortium name="US DOE Joint Genome Institute (JGI-PGF)"/>
            <person name="Walter F."/>
            <person name="Albersmeier A."/>
            <person name="Kalinowski J."/>
            <person name="Ruckert C."/>
        </authorList>
    </citation>
    <scope>NUCLEOTIDE SEQUENCE</scope>
    <source>
        <strain evidence="2">CCM 8711</strain>
    </source>
</reference>
<evidence type="ECO:0000313" key="2">
    <source>
        <dbReference type="EMBL" id="GGI50715.1"/>
    </source>
</evidence>